<accession>A0A1F5Q923</accession>
<keyword evidence="1" id="KW-0472">Membrane</keyword>
<protein>
    <recommendedName>
        <fullName evidence="4">DUF3105 domain-containing protein</fullName>
    </recommendedName>
</protein>
<dbReference type="GO" id="GO:0005737">
    <property type="term" value="C:cytoplasm"/>
    <property type="evidence" value="ECO:0007669"/>
    <property type="project" value="TreeGrafter"/>
</dbReference>
<sequence>MPNDEEQIVSKNEQERAARLKEVKKRKIKKSLTWILVLAVIAAVIYGLVFWSRQEQENKPGGAVPELGRDHINVGAEHEPYNSNPPTSGQHYASPANWGIYDAPLPDEQLIHNLEHGGIWISYRDAGNTGLVDQLKSIADDYSLKVILTPRSQNDSPVAVAAWGRLLKLDNFDEDQIRGFIGAFINRGPEQVPF</sequence>
<gene>
    <name evidence="2" type="ORF">A3J05_00990</name>
</gene>
<dbReference type="Pfam" id="PF11303">
    <property type="entry name" value="DUF3105"/>
    <property type="match status" value="1"/>
</dbReference>
<dbReference type="PANTHER" id="PTHR34179:SF1">
    <property type="entry name" value="TUMOR PROTEIN P53-INDUCIBLE PROTEIN 13"/>
    <property type="match status" value="1"/>
</dbReference>
<name>A0A1F5Q923_9BACT</name>
<dbReference type="AlphaFoldDB" id="A0A1F5Q923"/>
<organism evidence="2 3">
    <name type="scientific">Candidatus Doudnabacteria bacterium RIFCSPLOWO2_02_FULL_48_13</name>
    <dbReference type="NCBI Taxonomy" id="1817845"/>
    <lineage>
        <taxon>Bacteria</taxon>
        <taxon>Candidatus Doudnaibacteriota</taxon>
    </lineage>
</organism>
<reference evidence="2 3" key="1">
    <citation type="journal article" date="2016" name="Nat. Commun.">
        <title>Thousands of microbial genomes shed light on interconnected biogeochemical processes in an aquifer system.</title>
        <authorList>
            <person name="Anantharaman K."/>
            <person name="Brown C.T."/>
            <person name="Hug L.A."/>
            <person name="Sharon I."/>
            <person name="Castelle C.J."/>
            <person name="Probst A.J."/>
            <person name="Thomas B.C."/>
            <person name="Singh A."/>
            <person name="Wilkins M.J."/>
            <person name="Karaoz U."/>
            <person name="Brodie E.L."/>
            <person name="Williams K.H."/>
            <person name="Hubbard S.S."/>
            <person name="Banfield J.F."/>
        </authorList>
    </citation>
    <scope>NUCLEOTIDE SEQUENCE [LARGE SCALE GENOMIC DNA]</scope>
</reference>
<keyword evidence="1" id="KW-1133">Transmembrane helix</keyword>
<evidence type="ECO:0000256" key="1">
    <source>
        <dbReference type="SAM" id="Phobius"/>
    </source>
</evidence>
<evidence type="ECO:0000313" key="2">
    <source>
        <dbReference type="EMBL" id="OGE98628.1"/>
    </source>
</evidence>
<feature type="transmembrane region" description="Helical" evidence="1">
    <location>
        <begin position="31"/>
        <end position="51"/>
    </location>
</feature>
<evidence type="ECO:0000313" key="3">
    <source>
        <dbReference type="Proteomes" id="UP000177235"/>
    </source>
</evidence>
<keyword evidence="1" id="KW-0812">Transmembrane</keyword>
<proteinExistence type="predicted"/>
<dbReference type="EMBL" id="MFFF01000028">
    <property type="protein sequence ID" value="OGE98628.1"/>
    <property type="molecule type" value="Genomic_DNA"/>
</dbReference>
<dbReference type="InterPro" id="IPR021454">
    <property type="entry name" value="DUF3105"/>
</dbReference>
<evidence type="ECO:0008006" key="4">
    <source>
        <dbReference type="Google" id="ProtNLM"/>
    </source>
</evidence>
<comment type="caution">
    <text evidence="2">The sequence shown here is derived from an EMBL/GenBank/DDBJ whole genome shotgun (WGS) entry which is preliminary data.</text>
</comment>
<dbReference type="Proteomes" id="UP000177235">
    <property type="component" value="Unassembled WGS sequence"/>
</dbReference>
<dbReference type="PANTHER" id="PTHR34179">
    <property type="entry name" value="TUMOR PROTEIN P53-INDUCIBLE PROTEIN 13"/>
    <property type="match status" value="1"/>
</dbReference>